<dbReference type="InterPro" id="IPR001867">
    <property type="entry name" value="OmpR/PhoB-type_DNA-bd"/>
</dbReference>
<organism evidence="10 11">
    <name type="scientific">Paenibacillus antarcticus</name>
    <dbReference type="NCBI Taxonomy" id="253703"/>
    <lineage>
        <taxon>Bacteria</taxon>
        <taxon>Bacillati</taxon>
        <taxon>Bacillota</taxon>
        <taxon>Bacilli</taxon>
        <taxon>Bacillales</taxon>
        <taxon>Paenibacillaceae</taxon>
        <taxon>Paenibacillus</taxon>
    </lineage>
</organism>
<dbReference type="GO" id="GO:0006355">
    <property type="term" value="P:regulation of DNA-templated transcription"/>
    <property type="evidence" value="ECO:0007669"/>
    <property type="project" value="InterPro"/>
</dbReference>
<dbReference type="SUPFAM" id="SSF52172">
    <property type="entry name" value="CheY-like"/>
    <property type="match status" value="1"/>
</dbReference>
<keyword evidence="3" id="KW-0805">Transcription regulation</keyword>
<protein>
    <recommendedName>
        <fullName evidence="12">DNA-binding response regulator</fullName>
    </recommendedName>
</protein>
<dbReference type="Gene3D" id="3.40.50.2300">
    <property type="match status" value="1"/>
</dbReference>
<evidence type="ECO:0000256" key="5">
    <source>
        <dbReference type="ARBA" id="ARBA00023163"/>
    </source>
</evidence>
<keyword evidence="2" id="KW-0902">Two-component regulatory system</keyword>
<dbReference type="FunFam" id="1.10.10.10:FF:000005">
    <property type="entry name" value="Two-component system response regulator"/>
    <property type="match status" value="1"/>
</dbReference>
<dbReference type="Proteomes" id="UP000077355">
    <property type="component" value="Unassembled WGS sequence"/>
</dbReference>
<dbReference type="PANTHER" id="PTHR48111:SF22">
    <property type="entry name" value="REGULATOR OF RPOS"/>
    <property type="match status" value="1"/>
</dbReference>
<keyword evidence="5" id="KW-0804">Transcription</keyword>
<dbReference type="SUPFAM" id="SSF46894">
    <property type="entry name" value="C-terminal effector domain of the bipartite response regulators"/>
    <property type="match status" value="1"/>
</dbReference>
<evidence type="ECO:0000313" key="11">
    <source>
        <dbReference type="Proteomes" id="UP000077355"/>
    </source>
</evidence>
<evidence type="ECO:0000256" key="6">
    <source>
        <dbReference type="PROSITE-ProRule" id="PRU00169"/>
    </source>
</evidence>
<dbReference type="GO" id="GO:0000156">
    <property type="term" value="F:phosphorelay response regulator activity"/>
    <property type="evidence" value="ECO:0007669"/>
    <property type="project" value="TreeGrafter"/>
</dbReference>
<keyword evidence="11" id="KW-1185">Reference proteome</keyword>
<dbReference type="Pfam" id="PF00072">
    <property type="entry name" value="Response_reg"/>
    <property type="match status" value="1"/>
</dbReference>
<dbReference type="AlphaFoldDB" id="A0A168JXL4"/>
<evidence type="ECO:0000256" key="4">
    <source>
        <dbReference type="ARBA" id="ARBA00023125"/>
    </source>
</evidence>
<evidence type="ECO:0000256" key="2">
    <source>
        <dbReference type="ARBA" id="ARBA00023012"/>
    </source>
</evidence>
<evidence type="ECO:0000313" key="10">
    <source>
        <dbReference type="EMBL" id="OAB41241.1"/>
    </source>
</evidence>
<dbReference type="GO" id="GO:0032993">
    <property type="term" value="C:protein-DNA complex"/>
    <property type="evidence" value="ECO:0007669"/>
    <property type="project" value="TreeGrafter"/>
</dbReference>
<feature type="domain" description="OmpR/PhoB-type" evidence="9">
    <location>
        <begin position="128"/>
        <end position="226"/>
    </location>
</feature>
<dbReference type="PROSITE" id="PS50110">
    <property type="entry name" value="RESPONSE_REGULATORY"/>
    <property type="match status" value="1"/>
</dbReference>
<dbReference type="InterPro" id="IPR036388">
    <property type="entry name" value="WH-like_DNA-bd_sf"/>
</dbReference>
<dbReference type="InterPro" id="IPR016032">
    <property type="entry name" value="Sig_transdc_resp-reg_C-effctor"/>
</dbReference>
<dbReference type="PROSITE" id="PS51755">
    <property type="entry name" value="OMPR_PHOB"/>
    <property type="match status" value="1"/>
</dbReference>
<reference evidence="10 11" key="1">
    <citation type="submission" date="2016-03" db="EMBL/GenBank/DDBJ databases">
        <title>Draft genome sequence of Paenibacillus antarcticus CECT 5836.</title>
        <authorList>
            <person name="Shin S.-K."/>
            <person name="Yi H."/>
        </authorList>
    </citation>
    <scope>NUCLEOTIDE SEQUENCE [LARGE SCALE GENOMIC DNA]</scope>
    <source>
        <strain evidence="10 11">CECT 5836</strain>
    </source>
</reference>
<accession>A0A168JXL4</accession>
<sequence length="228" mass="26250">MNEIIMYVAYDGESAVPIIAAISEAKYEVIKVGNNGEAQEYAEIHNIDMLILDQASGGMDYTLISELYSGRKSFVTMVLSDQMKTEDIINGFNEGANEYITKPVQIEIVLIRIHNLFNLVSKEGHDKRLPITIGELTIDLKSRRVMRNSQDIQLTRKEYDLLLYLARHVNEVCSREEILQQVWNYDFILGTNVVDVYIRHLRVKLDKGFHHKMIQTSRGVGYILEEPR</sequence>
<gene>
    <name evidence="10" type="ORF">PBAT_22080</name>
</gene>
<dbReference type="InterPro" id="IPR039420">
    <property type="entry name" value="WalR-like"/>
</dbReference>
<dbReference type="GO" id="GO:0005829">
    <property type="term" value="C:cytosol"/>
    <property type="evidence" value="ECO:0007669"/>
    <property type="project" value="TreeGrafter"/>
</dbReference>
<proteinExistence type="predicted"/>
<dbReference type="PANTHER" id="PTHR48111">
    <property type="entry name" value="REGULATOR OF RPOS"/>
    <property type="match status" value="1"/>
</dbReference>
<evidence type="ECO:0000259" key="8">
    <source>
        <dbReference type="PROSITE" id="PS50110"/>
    </source>
</evidence>
<dbReference type="CDD" id="cd00383">
    <property type="entry name" value="trans_reg_C"/>
    <property type="match status" value="1"/>
</dbReference>
<dbReference type="Pfam" id="PF00486">
    <property type="entry name" value="Trans_reg_C"/>
    <property type="match status" value="1"/>
</dbReference>
<feature type="domain" description="Response regulatory" evidence="8">
    <location>
        <begin position="4"/>
        <end position="117"/>
    </location>
</feature>
<dbReference type="RefSeq" id="WP_068652831.1">
    <property type="nucleotide sequence ID" value="NZ_CP043611.1"/>
</dbReference>
<dbReference type="InterPro" id="IPR001789">
    <property type="entry name" value="Sig_transdc_resp-reg_receiver"/>
</dbReference>
<evidence type="ECO:0000259" key="9">
    <source>
        <dbReference type="PROSITE" id="PS51755"/>
    </source>
</evidence>
<feature type="modified residue" description="4-aspartylphosphate" evidence="6">
    <location>
        <position position="53"/>
    </location>
</feature>
<name>A0A168JXL4_9BACL</name>
<keyword evidence="4 7" id="KW-0238">DNA-binding</keyword>
<evidence type="ECO:0000256" key="3">
    <source>
        <dbReference type="ARBA" id="ARBA00023015"/>
    </source>
</evidence>
<dbReference type="EMBL" id="LVJI01000048">
    <property type="protein sequence ID" value="OAB41241.1"/>
    <property type="molecule type" value="Genomic_DNA"/>
</dbReference>
<dbReference type="InterPro" id="IPR011006">
    <property type="entry name" value="CheY-like_superfamily"/>
</dbReference>
<dbReference type="GO" id="GO:0000976">
    <property type="term" value="F:transcription cis-regulatory region binding"/>
    <property type="evidence" value="ECO:0007669"/>
    <property type="project" value="TreeGrafter"/>
</dbReference>
<evidence type="ECO:0000256" key="7">
    <source>
        <dbReference type="PROSITE-ProRule" id="PRU01091"/>
    </source>
</evidence>
<dbReference type="SMART" id="SM00862">
    <property type="entry name" value="Trans_reg_C"/>
    <property type="match status" value="1"/>
</dbReference>
<evidence type="ECO:0008006" key="12">
    <source>
        <dbReference type="Google" id="ProtNLM"/>
    </source>
</evidence>
<comment type="caution">
    <text evidence="10">The sequence shown here is derived from an EMBL/GenBank/DDBJ whole genome shotgun (WGS) entry which is preliminary data.</text>
</comment>
<feature type="DNA-binding region" description="OmpR/PhoB-type" evidence="7">
    <location>
        <begin position="128"/>
        <end position="226"/>
    </location>
</feature>
<dbReference type="Gene3D" id="1.10.10.10">
    <property type="entry name" value="Winged helix-like DNA-binding domain superfamily/Winged helix DNA-binding domain"/>
    <property type="match status" value="1"/>
</dbReference>
<keyword evidence="1 6" id="KW-0597">Phosphoprotein</keyword>
<evidence type="ECO:0000256" key="1">
    <source>
        <dbReference type="ARBA" id="ARBA00022553"/>
    </source>
</evidence>